<gene>
    <name evidence="1" type="ORF">EJ04DRAFT_513380</name>
</gene>
<sequence>MPVASPMASPSSIESLPPEIVNNVLSYLIHPRSRLPGRTEYQSSYDCPEKESKQAKAAYYLRDHTTPPDVDRFAAKIFSWPDLRHPFNALALTSVSLRKAVESFCAHLVRVHNVFNLPYDVLQPRSGGGGAEAVHPGLNSIVYRRLWLQWAPRQCVFCNIGISCYPHKYKSSSPIVACDKCFYAQVLTLQEVEAQLHLFQGDLKAHTIDASEQKNWYLRVDVEALALKFYGTRKFHDIRTYHGEPTVCSICVRAGTLDRARQYKSTEDAPSDASDDSDGWLVKRPVTQDAIQTAQWPQLLPYRFDRLQYEYKERSSTGEIKYHTYIGHHLSFRLLGA</sequence>
<accession>A0A9P4QSR8</accession>
<dbReference type="AlphaFoldDB" id="A0A9P4QSR8"/>
<organism evidence="1 2">
    <name type="scientific">Polyplosphaeria fusca</name>
    <dbReference type="NCBI Taxonomy" id="682080"/>
    <lineage>
        <taxon>Eukaryota</taxon>
        <taxon>Fungi</taxon>
        <taxon>Dikarya</taxon>
        <taxon>Ascomycota</taxon>
        <taxon>Pezizomycotina</taxon>
        <taxon>Dothideomycetes</taxon>
        <taxon>Pleosporomycetidae</taxon>
        <taxon>Pleosporales</taxon>
        <taxon>Tetraplosphaeriaceae</taxon>
        <taxon>Polyplosphaeria</taxon>
    </lineage>
</organism>
<evidence type="ECO:0000313" key="1">
    <source>
        <dbReference type="EMBL" id="KAF2733173.1"/>
    </source>
</evidence>
<dbReference type="OrthoDB" id="3718497at2759"/>
<reference evidence="1" key="1">
    <citation type="journal article" date="2020" name="Stud. Mycol.">
        <title>101 Dothideomycetes genomes: a test case for predicting lifestyles and emergence of pathogens.</title>
        <authorList>
            <person name="Haridas S."/>
            <person name="Albert R."/>
            <person name="Binder M."/>
            <person name="Bloem J."/>
            <person name="Labutti K."/>
            <person name="Salamov A."/>
            <person name="Andreopoulos B."/>
            <person name="Baker S."/>
            <person name="Barry K."/>
            <person name="Bills G."/>
            <person name="Bluhm B."/>
            <person name="Cannon C."/>
            <person name="Castanera R."/>
            <person name="Culley D."/>
            <person name="Daum C."/>
            <person name="Ezra D."/>
            <person name="Gonzalez J."/>
            <person name="Henrissat B."/>
            <person name="Kuo A."/>
            <person name="Liang C."/>
            <person name="Lipzen A."/>
            <person name="Lutzoni F."/>
            <person name="Magnuson J."/>
            <person name="Mondo S."/>
            <person name="Nolan M."/>
            <person name="Ohm R."/>
            <person name="Pangilinan J."/>
            <person name="Park H.-J."/>
            <person name="Ramirez L."/>
            <person name="Alfaro M."/>
            <person name="Sun H."/>
            <person name="Tritt A."/>
            <person name="Yoshinaga Y."/>
            <person name="Zwiers L.-H."/>
            <person name="Turgeon B."/>
            <person name="Goodwin S."/>
            <person name="Spatafora J."/>
            <person name="Crous P."/>
            <person name="Grigoriev I."/>
        </authorList>
    </citation>
    <scope>NUCLEOTIDE SEQUENCE</scope>
    <source>
        <strain evidence="1">CBS 125425</strain>
    </source>
</reference>
<name>A0A9P4QSR8_9PLEO</name>
<protein>
    <submittedName>
        <fullName evidence="1">Uncharacterized protein</fullName>
    </submittedName>
</protein>
<proteinExistence type="predicted"/>
<keyword evidence="2" id="KW-1185">Reference proteome</keyword>
<dbReference type="EMBL" id="ML996165">
    <property type="protein sequence ID" value="KAF2733173.1"/>
    <property type="molecule type" value="Genomic_DNA"/>
</dbReference>
<evidence type="ECO:0000313" key="2">
    <source>
        <dbReference type="Proteomes" id="UP000799444"/>
    </source>
</evidence>
<comment type="caution">
    <text evidence="1">The sequence shown here is derived from an EMBL/GenBank/DDBJ whole genome shotgun (WGS) entry which is preliminary data.</text>
</comment>
<dbReference type="Proteomes" id="UP000799444">
    <property type="component" value="Unassembled WGS sequence"/>
</dbReference>